<sequence>MRSLKPLSQKQTEASSPFVIAYRKTLQRRNAPTPLEKNTTIACNHYTTVTNYSQIFNEIFSCDLSEYICQETRLKKSRSLHRVDSNLSNSDGIQKS</sequence>
<dbReference type="AlphaFoldDB" id="A0A9W5X803"/>
<organism evidence="1 2">
    <name type="scientific">Lentibacillus populi</name>
    <dbReference type="NCBI Taxonomy" id="1827502"/>
    <lineage>
        <taxon>Bacteria</taxon>
        <taxon>Bacillati</taxon>
        <taxon>Bacillota</taxon>
        <taxon>Bacilli</taxon>
        <taxon>Bacillales</taxon>
        <taxon>Bacillaceae</taxon>
        <taxon>Lentibacillus</taxon>
    </lineage>
</organism>
<reference evidence="1" key="2">
    <citation type="submission" date="2020-09" db="EMBL/GenBank/DDBJ databases">
        <authorList>
            <person name="Sun Q."/>
            <person name="Zhou Y."/>
        </authorList>
    </citation>
    <scope>NUCLEOTIDE SEQUENCE</scope>
    <source>
        <strain evidence="1">CGMCC 1.15454</strain>
    </source>
</reference>
<comment type="caution">
    <text evidence="1">The sequence shown here is derived from an EMBL/GenBank/DDBJ whole genome shotgun (WGS) entry which is preliminary data.</text>
</comment>
<name>A0A9W5X803_9BACI</name>
<proteinExistence type="predicted"/>
<evidence type="ECO:0000313" key="1">
    <source>
        <dbReference type="EMBL" id="GGB60845.1"/>
    </source>
</evidence>
<dbReference type="Proteomes" id="UP000621492">
    <property type="component" value="Unassembled WGS sequence"/>
</dbReference>
<reference evidence="1" key="1">
    <citation type="journal article" date="2014" name="Int. J. Syst. Evol. Microbiol.">
        <title>Complete genome sequence of Corynebacterium casei LMG S-19264T (=DSM 44701T), isolated from a smear-ripened cheese.</title>
        <authorList>
            <consortium name="US DOE Joint Genome Institute (JGI-PGF)"/>
            <person name="Walter F."/>
            <person name="Albersmeier A."/>
            <person name="Kalinowski J."/>
            <person name="Ruckert C."/>
        </authorList>
    </citation>
    <scope>NUCLEOTIDE SEQUENCE</scope>
    <source>
        <strain evidence="1">CGMCC 1.15454</strain>
    </source>
</reference>
<accession>A0A9W5X803</accession>
<keyword evidence="2" id="KW-1185">Reference proteome</keyword>
<dbReference type="EMBL" id="BMJD01000062">
    <property type="protein sequence ID" value="GGB60845.1"/>
    <property type="molecule type" value="Genomic_DNA"/>
</dbReference>
<evidence type="ECO:0000313" key="2">
    <source>
        <dbReference type="Proteomes" id="UP000621492"/>
    </source>
</evidence>
<protein>
    <submittedName>
        <fullName evidence="1">Uncharacterized protein</fullName>
    </submittedName>
</protein>
<gene>
    <name evidence="1" type="ORF">GCM10011409_42710</name>
</gene>